<protein>
    <submittedName>
        <fullName evidence="1">Uncharacterized protein</fullName>
    </submittedName>
</protein>
<proteinExistence type="predicted"/>
<dbReference type="EMBL" id="GBXM01104709">
    <property type="protein sequence ID" value="JAH03868.1"/>
    <property type="molecule type" value="Transcribed_RNA"/>
</dbReference>
<name>A0A0E9PJ57_ANGAN</name>
<organism evidence="1">
    <name type="scientific">Anguilla anguilla</name>
    <name type="common">European freshwater eel</name>
    <name type="synonym">Muraena anguilla</name>
    <dbReference type="NCBI Taxonomy" id="7936"/>
    <lineage>
        <taxon>Eukaryota</taxon>
        <taxon>Metazoa</taxon>
        <taxon>Chordata</taxon>
        <taxon>Craniata</taxon>
        <taxon>Vertebrata</taxon>
        <taxon>Euteleostomi</taxon>
        <taxon>Actinopterygii</taxon>
        <taxon>Neopterygii</taxon>
        <taxon>Teleostei</taxon>
        <taxon>Anguilliformes</taxon>
        <taxon>Anguillidae</taxon>
        <taxon>Anguilla</taxon>
    </lineage>
</organism>
<accession>A0A0E9PJ57</accession>
<evidence type="ECO:0000313" key="1">
    <source>
        <dbReference type="EMBL" id="JAH03868.1"/>
    </source>
</evidence>
<dbReference type="EMBL" id="GBXM01100312">
    <property type="protein sequence ID" value="JAH08265.1"/>
    <property type="molecule type" value="Transcribed_RNA"/>
</dbReference>
<dbReference type="EMBL" id="GBXM01093743">
    <property type="protein sequence ID" value="JAH14834.1"/>
    <property type="molecule type" value="Transcribed_RNA"/>
</dbReference>
<dbReference type="AlphaFoldDB" id="A0A0E9PJ57"/>
<dbReference type="EMBL" id="GBXM01105764">
    <property type="protein sequence ID" value="JAH02813.1"/>
    <property type="molecule type" value="Transcribed_RNA"/>
</dbReference>
<reference evidence="1" key="1">
    <citation type="submission" date="2014-11" db="EMBL/GenBank/DDBJ databases">
        <authorList>
            <person name="Amaro Gonzalez C."/>
        </authorList>
    </citation>
    <scope>NUCLEOTIDE SEQUENCE</scope>
</reference>
<sequence>MHKIYRKRPAGPQNLQLETELSSCPKNYLLVVYISFNNQLLVRSVGAAFE</sequence>
<reference evidence="1" key="2">
    <citation type="journal article" date="2015" name="Fish Shellfish Immunol.">
        <title>Early steps in the European eel (Anguilla anguilla)-Vibrio vulnificus interaction in the gills: Role of the RtxA13 toxin.</title>
        <authorList>
            <person name="Callol A."/>
            <person name="Pajuelo D."/>
            <person name="Ebbesson L."/>
            <person name="Teles M."/>
            <person name="MacKenzie S."/>
            <person name="Amaro C."/>
        </authorList>
    </citation>
    <scope>NUCLEOTIDE SEQUENCE</scope>
</reference>